<dbReference type="Proteomes" id="UP000002430">
    <property type="component" value="Chromosome"/>
</dbReference>
<dbReference type="Gene3D" id="1.20.1280.80">
    <property type="match status" value="1"/>
</dbReference>
<feature type="domain" description="Type III secretion system effector delivery regulator TyeA" evidence="2">
    <location>
        <begin position="299"/>
        <end position="378"/>
    </location>
</feature>
<accession>Q1MP70</accession>
<evidence type="ECO:0000313" key="4">
    <source>
        <dbReference type="Proteomes" id="UP000002430"/>
    </source>
</evidence>
<name>Q1MP70_LAWIP</name>
<gene>
    <name evidence="3" type="ordered locus">LI1153</name>
</gene>
<dbReference type="InterPro" id="IPR010812">
    <property type="entry name" value="HrpJ-like"/>
</dbReference>
<sequence>EIVMANVSGIPAPRLLSTTNQMTNAAAGNTNRATGSMNGRNLTQIKTPQSMIDNASEELTTSLESKSSDDFAIKDRKRQGKGSDSLLKMVQEYTELTNDDTRNAKRAMLSQVLRASQSSQDVLEKTLEQFSNKTDAWASLAEIAQEYGAESPQPTGLKSVLDAMETLENEFGDEIKAGLKGALNSKEFTDIGSAAQLRDLYTTTVTITAAPDAVLARLLEEYESDDDLDRAIDFLLSTLGGELESADPSMDKVHLQSVMGDIEKTQQLHSSHKQCTTALSRWKEKHKGGGENSTLTPLEMMRELIALKNENFISPSSIDKIVDQADPQDIEKEVLFLQEMLAAVRKFPIMVFDNVENRVRVMGAVQDAVDDAVRREDEFLFQKEHPDVPLQPDENNIQ</sequence>
<dbReference type="NCBIfam" id="TIGR02511">
    <property type="entry name" value="type_III_tyeA"/>
    <property type="match status" value="1"/>
</dbReference>
<dbReference type="KEGG" id="lip:LI1153"/>
<dbReference type="AlphaFoldDB" id="Q1MP70"/>
<dbReference type="GO" id="GO:0009986">
    <property type="term" value="C:cell surface"/>
    <property type="evidence" value="ECO:0007669"/>
    <property type="project" value="InterPro"/>
</dbReference>
<dbReference type="Gene3D" id="1.10.150.630">
    <property type="match status" value="1"/>
</dbReference>
<dbReference type="SMR" id="Q1MP70"/>
<dbReference type="eggNOG" id="ENOG5032VH1">
    <property type="taxonomic scope" value="Bacteria"/>
</dbReference>
<keyword evidence="4" id="KW-1185">Reference proteome</keyword>
<protein>
    <submittedName>
        <fullName evidence="3">Outer protein N</fullName>
    </submittedName>
</protein>
<dbReference type="InterPro" id="IPR038347">
    <property type="entry name" value="TyeA_sf"/>
</dbReference>
<feature type="non-terminal residue" evidence="3">
    <location>
        <position position="1"/>
    </location>
</feature>
<dbReference type="InterPro" id="IPR013401">
    <property type="entry name" value="T3SS_LcrE"/>
</dbReference>
<evidence type="ECO:0000259" key="1">
    <source>
        <dbReference type="Pfam" id="PF07201"/>
    </source>
</evidence>
<evidence type="ECO:0000259" key="2">
    <source>
        <dbReference type="Pfam" id="PF09059"/>
    </source>
</evidence>
<dbReference type="SUPFAM" id="SSF140591">
    <property type="entry name" value="Type III secretion system domain"/>
    <property type="match status" value="2"/>
</dbReference>
<dbReference type="GO" id="GO:0030254">
    <property type="term" value="P:protein secretion by the type III secretion system"/>
    <property type="evidence" value="ECO:0007669"/>
    <property type="project" value="InterPro"/>
</dbReference>
<dbReference type="GO" id="GO:0050709">
    <property type="term" value="P:negative regulation of protein secretion"/>
    <property type="evidence" value="ECO:0007669"/>
    <property type="project" value="InterPro"/>
</dbReference>
<dbReference type="STRING" id="363253.LI1153"/>
<dbReference type="EMBL" id="AM180252">
    <property type="protein sequence ID" value="CAJ55207.1"/>
    <property type="molecule type" value="Genomic_DNA"/>
</dbReference>
<organism evidence="3 4">
    <name type="scientific">Lawsonia intracellularis (strain PHE/MN1-00)</name>
    <dbReference type="NCBI Taxonomy" id="363253"/>
    <lineage>
        <taxon>Bacteria</taxon>
        <taxon>Pseudomonadati</taxon>
        <taxon>Thermodesulfobacteriota</taxon>
        <taxon>Desulfovibrionia</taxon>
        <taxon>Desulfovibrionales</taxon>
        <taxon>Desulfovibrionaceae</taxon>
        <taxon>Lawsonia</taxon>
    </lineage>
</organism>
<feature type="domain" description="Hypersensitivity response secretion-like HrpJ" evidence="1">
    <location>
        <begin position="63"/>
        <end position="222"/>
    </location>
</feature>
<dbReference type="InterPro" id="IPR015144">
    <property type="entry name" value="T3SS_TyeA"/>
</dbReference>
<dbReference type="NCBIfam" id="TIGR02568">
    <property type="entry name" value="LcrE"/>
    <property type="match status" value="1"/>
</dbReference>
<proteinExistence type="predicted"/>
<dbReference type="HOGENOM" id="CLU_043029_1_0_7"/>
<dbReference type="Pfam" id="PF09059">
    <property type="entry name" value="TyeA"/>
    <property type="match status" value="1"/>
</dbReference>
<evidence type="ECO:0000313" key="3">
    <source>
        <dbReference type="EMBL" id="CAJ55207.1"/>
    </source>
</evidence>
<dbReference type="GO" id="GO:0019867">
    <property type="term" value="C:outer membrane"/>
    <property type="evidence" value="ECO:0007669"/>
    <property type="project" value="InterPro"/>
</dbReference>
<dbReference type="InterPro" id="IPR013351">
    <property type="entry name" value="T3SS_TyeA-rel"/>
</dbReference>
<reference evidence="3 4" key="1">
    <citation type="submission" date="2005-11" db="EMBL/GenBank/DDBJ databases">
        <title>The complete genome sequence of Lawsonia intracellularis: the causative agent of proliferative enteropathy.</title>
        <authorList>
            <person name="Kaur K."/>
            <person name="Zhang Q."/>
            <person name="Beckler D."/>
            <person name="Munir S."/>
            <person name="Li L."/>
            <person name="Kinsley K."/>
            <person name="Herron L."/>
            <person name="Peterson A."/>
            <person name="May B."/>
            <person name="Singh S."/>
            <person name="Gebhart C."/>
            <person name="Kapur V."/>
        </authorList>
    </citation>
    <scope>NUCLEOTIDE SEQUENCE [LARGE SCALE GENOMIC DNA]</scope>
    <source>
        <strain evidence="3 4">PHE/MN1-00</strain>
    </source>
</reference>
<dbReference type="Pfam" id="PF07201">
    <property type="entry name" value="HrpJ"/>
    <property type="match status" value="1"/>
</dbReference>